<gene>
    <name evidence="3" type="ORF">A5642_11160</name>
    <name evidence="4" type="ORF">EUA03_26145</name>
</gene>
<keyword evidence="1" id="KW-1133">Transmembrane helix</keyword>
<feature type="transmembrane region" description="Helical" evidence="1">
    <location>
        <begin position="42"/>
        <end position="61"/>
    </location>
</feature>
<dbReference type="Proteomes" id="UP000093962">
    <property type="component" value="Unassembled WGS sequence"/>
</dbReference>
<dbReference type="Proteomes" id="UP000294929">
    <property type="component" value="Unassembled WGS sequence"/>
</dbReference>
<evidence type="ECO:0000313" key="6">
    <source>
        <dbReference type="Proteomes" id="UP000294929"/>
    </source>
</evidence>
<dbReference type="AlphaFoldDB" id="A0A1A0N0F3"/>
<dbReference type="EMBL" id="SDLO01000039">
    <property type="protein sequence ID" value="TDK84544.1"/>
    <property type="molecule type" value="Genomic_DNA"/>
</dbReference>
<keyword evidence="1" id="KW-0472">Membrane</keyword>
<reference evidence="3 5" key="1">
    <citation type="submission" date="2016-06" db="EMBL/GenBank/DDBJ databases">
        <authorList>
            <person name="Kjaerup R.B."/>
            <person name="Dalgaard T.S."/>
            <person name="Juul-Madsen H.R."/>
        </authorList>
    </citation>
    <scope>NUCLEOTIDE SEQUENCE [LARGE SCALE GENOMIC DNA]</scope>
    <source>
        <strain evidence="3 5">1199456.5</strain>
    </source>
</reference>
<dbReference type="Pfam" id="PF10756">
    <property type="entry name" value="bPH_6"/>
    <property type="match status" value="1"/>
</dbReference>
<sequence length="136" mass="14398">MNGVSRRTASTAPQPVVIKIPGVAHLAVGFFAIGLLALVFAGPAWCAVLLVIPIVLSAMVIRYRTVADKKGVTARSLLGSRTVTWQDIKGLRFDRSKWAKAELTDGTDLRLPGVTFASLPVLTAASGGVVPNPYNE</sequence>
<keyword evidence="1" id="KW-0812">Transmembrane</keyword>
<feature type="domain" description="Low molecular weight protein antigen 6 PH" evidence="2">
    <location>
        <begin position="62"/>
        <end position="132"/>
    </location>
</feature>
<name>A0A1A0N0F3_MYCMU</name>
<reference evidence="4 6" key="2">
    <citation type="submission" date="2019-01" db="EMBL/GenBank/DDBJ databases">
        <title>High-quality-draft genome sequences of five non-tuberculosis mycobacteriaceae isolated from a nosocomial environment.</title>
        <authorList>
            <person name="Tiago I."/>
            <person name="Alarico S."/>
            <person name="Pereira S.G."/>
            <person name="Coelho C."/>
            <person name="Maranha A."/>
            <person name="Empadinhas N."/>
        </authorList>
    </citation>
    <scope>NUCLEOTIDE SEQUENCE [LARGE SCALE GENOMIC DNA]</scope>
    <source>
        <strain evidence="4 6">24AIII</strain>
    </source>
</reference>
<evidence type="ECO:0000256" key="1">
    <source>
        <dbReference type="SAM" id="Phobius"/>
    </source>
</evidence>
<dbReference type="InterPro" id="IPR019692">
    <property type="entry name" value="CFP-6_PH"/>
</dbReference>
<evidence type="ECO:0000313" key="3">
    <source>
        <dbReference type="EMBL" id="OBA91130.1"/>
    </source>
</evidence>
<dbReference type="EMBL" id="LZSF01000037">
    <property type="protein sequence ID" value="OBA91130.1"/>
    <property type="molecule type" value="Genomic_DNA"/>
</dbReference>
<accession>A0A1A0N0F3</accession>
<evidence type="ECO:0000313" key="4">
    <source>
        <dbReference type="EMBL" id="TDK84544.1"/>
    </source>
</evidence>
<evidence type="ECO:0000259" key="2">
    <source>
        <dbReference type="Pfam" id="PF10756"/>
    </source>
</evidence>
<feature type="transmembrane region" description="Helical" evidence="1">
    <location>
        <begin position="16"/>
        <end position="36"/>
    </location>
</feature>
<organism evidence="3 5">
    <name type="scientific">Mycolicibacterium mucogenicum</name>
    <name type="common">Mycobacterium mucogenicum</name>
    <dbReference type="NCBI Taxonomy" id="56689"/>
    <lineage>
        <taxon>Bacteria</taxon>
        <taxon>Bacillati</taxon>
        <taxon>Actinomycetota</taxon>
        <taxon>Actinomycetes</taxon>
        <taxon>Mycobacteriales</taxon>
        <taxon>Mycobacteriaceae</taxon>
        <taxon>Mycolicibacterium</taxon>
    </lineage>
</organism>
<protein>
    <submittedName>
        <fullName evidence="4">PH domain-containing protein</fullName>
    </submittedName>
</protein>
<dbReference type="RefSeq" id="WP_061001090.1">
    <property type="nucleotide sequence ID" value="NZ_JAPMJT010000003.1"/>
</dbReference>
<proteinExistence type="predicted"/>
<evidence type="ECO:0000313" key="5">
    <source>
        <dbReference type="Proteomes" id="UP000093962"/>
    </source>
</evidence>
<comment type="caution">
    <text evidence="3">The sequence shown here is derived from an EMBL/GenBank/DDBJ whole genome shotgun (WGS) entry which is preliminary data.</text>
</comment>
<dbReference type="OrthoDB" id="5190396at2"/>